<accession>A0A328U535</accession>
<comment type="similarity">
    <text evidence="6">Belongs to the ABC-4 integral membrane protein family.</text>
</comment>
<evidence type="ECO:0000313" key="10">
    <source>
        <dbReference type="EMBL" id="RAP75134.1"/>
    </source>
</evidence>
<keyword evidence="2" id="KW-1003">Cell membrane</keyword>
<dbReference type="InterPro" id="IPR050250">
    <property type="entry name" value="Macrolide_Exporter_MacB"/>
</dbReference>
<keyword evidence="4 7" id="KW-1133">Transmembrane helix</keyword>
<dbReference type="OrthoDB" id="9770036at2"/>
<evidence type="ECO:0000259" key="9">
    <source>
        <dbReference type="Pfam" id="PF12704"/>
    </source>
</evidence>
<gene>
    <name evidence="10" type="ORF">DL346_17270</name>
</gene>
<comment type="caution">
    <text evidence="10">The sequence shown here is derived from an EMBL/GenBank/DDBJ whole genome shotgun (WGS) entry which is preliminary data.</text>
</comment>
<evidence type="ECO:0000259" key="8">
    <source>
        <dbReference type="Pfam" id="PF02687"/>
    </source>
</evidence>
<evidence type="ECO:0000256" key="2">
    <source>
        <dbReference type="ARBA" id="ARBA00022475"/>
    </source>
</evidence>
<dbReference type="GO" id="GO:0005886">
    <property type="term" value="C:plasma membrane"/>
    <property type="evidence" value="ECO:0007669"/>
    <property type="project" value="UniProtKB-SubCell"/>
</dbReference>
<evidence type="ECO:0000256" key="3">
    <source>
        <dbReference type="ARBA" id="ARBA00022692"/>
    </source>
</evidence>
<dbReference type="GO" id="GO:0022857">
    <property type="term" value="F:transmembrane transporter activity"/>
    <property type="evidence" value="ECO:0007669"/>
    <property type="project" value="TreeGrafter"/>
</dbReference>
<dbReference type="AlphaFoldDB" id="A0A328U535"/>
<organism evidence="10 11">
    <name type="scientific">Paenibacillus montanisoli</name>
    <dbReference type="NCBI Taxonomy" id="2081970"/>
    <lineage>
        <taxon>Bacteria</taxon>
        <taxon>Bacillati</taxon>
        <taxon>Bacillota</taxon>
        <taxon>Bacilli</taxon>
        <taxon>Bacillales</taxon>
        <taxon>Paenibacillaceae</taxon>
        <taxon>Paenibacillus</taxon>
    </lineage>
</organism>
<dbReference type="PANTHER" id="PTHR30572">
    <property type="entry name" value="MEMBRANE COMPONENT OF TRANSPORTER-RELATED"/>
    <property type="match status" value="1"/>
</dbReference>
<feature type="transmembrane region" description="Helical" evidence="7">
    <location>
        <begin position="266"/>
        <end position="291"/>
    </location>
</feature>
<dbReference type="InterPro" id="IPR025857">
    <property type="entry name" value="MacB_PCD"/>
</dbReference>
<feature type="domain" description="ABC3 transporter permease C-terminal" evidence="8">
    <location>
        <begin position="271"/>
        <end position="381"/>
    </location>
</feature>
<protein>
    <submittedName>
        <fullName evidence="10">ABC transporter permease</fullName>
    </submittedName>
</protein>
<feature type="transmembrane region" description="Helical" evidence="7">
    <location>
        <begin position="21"/>
        <end position="42"/>
    </location>
</feature>
<dbReference type="PANTHER" id="PTHR30572:SF4">
    <property type="entry name" value="ABC TRANSPORTER PERMEASE YTRF"/>
    <property type="match status" value="1"/>
</dbReference>
<feature type="transmembrane region" description="Helical" evidence="7">
    <location>
        <begin position="311"/>
        <end position="335"/>
    </location>
</feature>
<keyword evidence="3 7" id="KW-0812">Transmembrane</keyword>
<dbReference type="EMBL" id="QLUW01000003">
    <property type="protein sequence ID" value="RAP75134.1"/>
    <property type="molecule type" value="Genomic_DNA"/>
</dbReference>
<feature type="domain" description="MacB-like periplasmic core" evidence="9">
    <location>
        <begin position="21"/>
        <end position="232"/>
    </location>
</feature>
<reference evidence="10 11" key="1">
    <citation type="submission" date="2018-06" db="EMBL/GenBank/DDBJ databases">
        <title>Paenibacillus montanisoli sp. nov., isolated from mountain area soil.</title>
        <authorList>
            <person name="Wu M."/>
        </authorList>
    </citation>
    <scope>NUCLEOTIDE SEQUENCE [LARGE SCALE GENOMIC DNA]</scope>
    <source>
        <strain evidence="10 11">RA17</strain>
    </source>
</reference>
<name>A0A328U535_9BACL</name>
<dbReference type="InterPro" id="IPR003838">
    <property type="entry name" value="ABC3_permease_C"/>
</dbReference>
<dbReference type="RefSeq" id="WP_112883398.1">
    <property type="nucleotide sequence ID" value="NZ_QLUW01000003.1"/>
</dbReference>
<evidence type="ECO:0000256" key="1">
    <source>
        <dbReference type="ARBA" id="ARBA00004651"/>
    </source>
</evidence>
<dbReference type="Pfam" id="PF12704">
    <property type="entry name" value="MacB_PCD"/>
    <property type="match status" value="1"/>
</dbReference>
<evidence type="ECO:0000313" key="11">
    <source>
        <dbReference type="Proteomes" id="UP000249260"/>
    </source>
</evidence>
<sequence length="390" mass="41111">MNVGQAFKMAAKSILANKMRSLLTMLGIIIGVAAVIALVGVGQGTTKQVTDQVQSLGTNLLTVNITGRGSQTTIDYKEAEEITDKEDIEFAAPINQSNATVKNGSESTSVSVVGTTEDYLDVKEYDVAAGRFVAQIDLDYYQKIAVLGSTTATDLFGTTNAVGQTFLINGVRYKVVGVLASKGSSLQGSNDEVVVIPITTAERLFKSKGVRTINVQVAEADKMDAVVAELETALTKKFRGDTDSFRVFNQQDLLDSFSSISDTLSLALGGVAAISLLVGGIGIMNIMLVSVTERTREIGIRKAIGAKKRDILTQFLIEAIALSGLGGLLGIGIGVGASQVLSNAMSITVVLSLPIIGLAFGFSVFIGVLFGLFPANKASNLRPIEALRFE</sequence>
<evidence type="ECO:0000256" key="6">
    <source>
        <dbReference type="ARBA" id="ARBA00038076"/>
    </source>
</evidence>
<evidence type="ECO:0000256" key="5">
    <source>
        <dbReference type="ARBA" id="ARBA00023136"/>
    </source>
</evidence>
<evidence type="ECO:0000256" key="4">
    <source>
        <dbReference type="ARBA" id="ARBA00022989"/>
    </source>
</evidence>
<dbReference type="Pfam" id="PF02687">
    <property type="entry name" value="FtsX"/>
    <property type="match status" value="1"/>
</dbReference>
<feature type="transmembrane region" description="Helical" evidence="7">
    <location>
        <begin position="347"/>
        <end position="373"/>
    </location>
</feature>
<keyword evidence="5 7" id="KW-0472">Membrane</keyword>
<evidence type="ECO:0000256" key="7">
    <source>
        <dbReference type="SAM" id="Phobius"/>
    </source>
</evidence>
<comment type="subcellular location">
    <subcellularLocation>
        <location evidence="1">Cell membrane</location>
        <topology evidence="1">Multi-pass membrane protein</topology>
    </subcellularLocation>
</comment>
<keyword evidence="11" id="KW-1185">Reference proteome</keyword>
<proteinExistence type="inferred from homology"/>
<dbReference type="Proteomes" id="UP000249260">
    <property type="component" value="Unassembled WGS sequence"/>
</dbReference>